<reference evidence="1 2" key="1">
    <citation type="submission" date="2014-11" db="EMBL/GenBank/DDBJ databases">
        <title>Comparative genomic analysis of Cryptosporidium hominis reveals occurrence of genetic recombination in virulent subtypes.</title>
        <authorList>
            <person name="Guo Y."/>
            <person name="Tang K."/>
            <person name="Frace M."/>
            <person name="Li N."/>
            <person name="Roellig D.M."/>
            <person name="Sammons S."/>
            <person name="Knipe K."/>
            <person name="Rowe L."/>
            <person name="Feng Y."/>
            <person name="Xiao L."/>
        </authorList>
    </citation>
    <scope>NUCLEOTIDE SEQUENCE [LARGE SCALE GENOMIC DNA]</scope>
    <source>
        <strain evidence="1">30976</strain>
    </source>
</reference>
<evidence type="ECO:0000313" key="1">
    <source>
        <dbReference type="EMBL" id="PPS97476.1"/>
    </source>
</evidence>
<protein>
    <recommendedName>
        <fullName evidence="3">Atg6 BARA domain-containing protein</fullName>
    </recommendedName>
</protein>
<evidence type="ECO:0000313" key="2">
    <source>
        <dbReference type="Proteomes" id="UP001429100"/>
    </source>
</evidence>
<organism evidence="1 2">
    <name type="scientific">Cryptosporidium hominis</name>
    <dbReference type="NCBI Taxonomy" id="237895"/>
    <lineage>
        <taxon>Eukaryota</taxon>
        <taxon>Sar</taxon>
        <taxon>Alveolata</taxon>
        <taxon>Apicomplexa</taxon>
        <taxon>Conoidasida</taxon>
        <taxon>Coccidia</taxon>
        <taxon>Eucoccidiorida</taxon>
        <taxon>Eimeriorina</taxon>
        <taxon>Cryptosporidiidae</taxon>
        <taxon>Cryptosporidium</taxon>
    </lineage>
</organism>
<dbReference type="Proteomes" id="UP001429100">
    <property type="component" value="Unassembled WGS sequence"/>
</dbReference>
<proteinExistence type="predicted"/>
<gene>
    <name evidence="1" type="ORF">GY17_00000058</name>
</gene>
<comment type="caution">
    <text evidence="1">The sequence shown here is derived from an EMBL/GenBank/DDBJ whole genome shotgun (WGS) entry which is preliminary data.</text>
</comment>
<reference evidence="1 2" key="2">
    <citation type="submission" date="2017-10" db="EMBL/GenBank/DDBJ databases">
        <title>Consistent, comparative and evidence-based genome annotation and re-annotation for the closely-related species, Cryptosporidium parvum, C. hominis and C. tyzzeri.</title>
        <authorList>
            <person name="Baptista R.P."/>
            <person name="Li Y."/>
            <person name="Sateriale A."/>
            <person name="Striepen B."/>
            <person name="Kissinger J.C."/>
        </authorList>
    </citation>
    <scope>NUCLEOTIDE SEQUENCE [LARGE SCALE GENOMIC DNA]</scope>
    <source>
        <strain evidence="1">30976</strain>
    </source>
</reference>
<keyword evidence="2" id="KW-1185">Reference proteome</keyword>
<sequence>MRKEVVTLGSLESIKLKLGKNIYEKINGIKKEKFNLELRVIFESKDDKIFKLITDYIHLMNRRVCGRNQNNNDTNSCILCDTIIQECETKNGKKKFTVLLSKSEDLEIISNEMDSQNNQDTGYYINWKIRDKQKHYELVGLLSQSIISEFIFPNSILQYSNSRLFLTLLSSNNQELIWSSNIFLMNNFIKYKTIDQVENNQINDDHTMIYLTTLQSNNGNSNGTFYVYNESKNRIINKNQVKFEDIKKYKIKEIIERSIRLHRLLAKYRNHLENYHSLKLKCAHQNKWITNDNYNNNNNRNNQSFQSIFHFNNNQINKNDSQLLNNNDLDIINLKKKQEKEKIDNYIKGFESKHNELIELINQNKMDIEKNTYNIIELNKEINIYRNDLINQISYCIYPISIEKKTSNFKIRNMLLPLINVIQNLDNKQDLEISTTLGFSLHYLQLIYNILELPCSNNIIVKGSFSTINNNPLYFYPNMNKKQITKALKLYKSIIYNILNYFNVNHANSKKILLTNNILLMLLIVTSYMKNYQN</sequence>
<name>A0ABX5BHI1_CRYHO</name>
<evidence type="ECO:0008006" key="3">
    <source>
        <dbReference type="Google" id="ProtNLM"/>
    </source>
</evidence>
<accession>A0ABX5BHI1</accession>
<dbReference type="EMBL" id="JTAI01000007">
    <property type="protein sequence ID" value="PPS97476.1"/>
    <property type="molecule type" value="Genomic_DNA"/>
</dbReference>